<dbReference type="KEGG" id="rlc:K227x_29610"/>
<feature type="signal peptide" evidence="1">
    <location>
        <begin position="1"/>
        <end position="19"/>
    </location>
</feature>
<evidence type="ECO:0000313" key="3">
    <source>
        <dbReference type="Proteomes" id="UP000318538"/>
    </source>
</evidence>
<evidence type="ECO:0008006" key="4">
    <source>
        <dbReference type="Google" id="ProtNLM"/>
    </source>
</evidence>
<evidence type="ECO:0000313" key="2">
    <source>
        <dbReference type="EMBL" id="QDT04569.1"/>
    </source>
</evidence>
<name>A0A517NBQ0_9BACT</name>
<sequence length="60" mass="5952" precursor="true">MSRLSVLLGASLFSLCVLAGCGGSAENTNIAENADQAAMDAYEAAVAQESAGMDSTPAAK</sequence>
<organism evidence="2 3">
    <name type="scientific">Rubripirellula lacrimiformis</name>
    <dbReference type="NCBI Taxonomy" id="1930273"/>
    <lineage>
        <taxon>Bacteria</taxon>
        <taxon>Pseudomonadati</taxon>
        <taxon>Planctomycetota</taxon>
        <taxon>Planctomycetia</taxon>
        <taxon>Pirellulales</taxon>
        <taxon>Pirellulaceae</taxon>
        <taxon>Rubripirellula</taxon>
    </lineage>
</organism>
<dbReference type="EMBL" id="CP036525">
    <property type="protein sequence ID" value="QDT04569.1"/>
    <property type="molecule type" value="Genomic_DNA"/>
</dbReference>
<dbReference type="RefSeq" id="WP_145170245.1">
    <property type="nucleotide sequence ID" value="NZ_CP036525.1"/>
</dbReference>
<keyword evidence="3" id="KW-1185">Reference proteome</keyword>
<feature type="chain" id="PRO_5022222414" description="Secreted protein" evidence="1">
    <location>
        <begin position="20"/>
        <end position="60"/>
    </location>
</feature>
<accession>A0A517NBQ0</accession>
<dbReference type="AlphaFoldDB" id="A0A517NBQ0"/>
<dbReference type="PROSITE" id="PS51257">
    <property type="entry name" value="PROKAR_LIPOPROTEIN"/>
    <property type="match status" value="1"/>
</dbReference>
<gene>
    <name evidence="2" type="ORF">K227x_29610</name>
</gene>
<keyword evidence="1" id="KW-0732">Signal</keyword>
<evidence type="ECO:0000256" key="1">
    <source>
        <dbReference type="SAM" id="SignalP"/>
    </source>
</evidence>
<protein>
    <recommendedName>
        <fullName evidence="4">Secreted protein</fullName>
    </recommendedName>
</protein>
<dbReference type="Proteomes" id="UP000318538">
    <property type="component" value="Chromosome"/>
</dbReference>
<proteinExistence type="predicted"/>
<reference evidence="2 3" key="1">
    <citation type="submission" date="2019-02" db="EMBL/GenBank/DDBJ databases">
        <title>Deep-cultivation of Planctomycetes and their phenomic and genomic characterization uncovers novel biology.</title>
        <authorList>
            <person name="Wiegand S."/>
            <person name="Jogler M."/>
            <person name="Boedeker C."/>
            <person name="Pinto D."/>
            <person name="Vollmers J."/>
            <person name="Rivas-Marin E."/>
            <person name="Kohn T."/>
            <person name="Peeters S.H."/>
            <person name="Heuer A."/>
            <person name="Rast P."/>
            <person name="Oberbeckmann S."/>
            <person name="Bunk B."/>
            <person name="Jeske O."/>
            <person name="Meyerdierks A."/>
            <person name="Storesund J.E."/>
            <person name="Kallscheuer N."/>
            <person name="Luecker S."/>
            <person name="Lage O.M."/>
            <person name="Pohl T."/>
            <person name="Merkel B.J."/>
            <person name="Hornburger P."/>
            <person name="Mueller R.-W."/>
            <person name="Bruemmer F."/>
            <person name="Labrenz M."/>
            <person name="Spormann A.M."/>
            <person name="Op den Camp H."/>
            <person name="Overmann J."/>
            <person name="Amann R."/>
            <person name="Jetten M.S.M."/>
            <person name="Mascher T."/>
            <person name="Medema M.H."/>
            <person name="Devos D.P."/>
            <person name="Kaster A.-K."/>
            <person name="Ovreas L."/>
            <person name="Rohde M."/>
            <person name="Galperin M.Y."/>
            <person name="Jogler C."/>
        </authorList>
    </citation>
    <scope>NUCLEOTIDE SEQUENCE [LARGE SCALE GENOMIC DNA]</scope>
    <source>
        <strain evidence="2 3">K22_7</strain>
    </source>
</reference>